<evidence type="ECO:0000313" key="6">
    <source>
        <dbReference type="EMBL" id="KAK8855447.1"/>
    </source>
</evidence>
<dbReference type="PANTHER" id="PTHR23502">
    <property type="entry name" value="MAJOR FACILITATOR SUPERFAMILY"/>
    <property type="match status" value="1"/>
</dbReference>
<organism evidence="6 7">
    <name type="scientific">Apiospora arundinis</name>
    <dbReference type="NCBI Taxonomy" id="335852"/>
    <lineage>
        <taxon>Eukaryota</taxon>
        <taxon>Fungi</taxon>
        <taxon>Dikarya</taxon>
        <taxon>Ascomycota</taxon>
        <taxon>Pezizomycotina</taxon>
        <taxon>Sordariomycetes</taxon>
        <taxon>Xylariomycetidae</taxon>
        <taxon>Amphisphaeriales</taxon>
        <taxon>Apiosporaceae</taxon>
        <taxon>Apiospora</taxon>
    </lineage>
</organism>
<accession>A0ABR2HZW6</accession>
<proteinExistence type="predicted"/>
<feature type="transmembrane region" description="Helical" evidence="5">
    <location>
        <begin position="83"/>
        <end position="101"/>
    </location>
</feature>
<comment type="caution">
    <text evidence="6">The sequence shown here is derived from an EMBL/GenBank/DDBJ whole genome shotgun (WGS) entry which is preliminary data.</text>
</comment>
<dbReference type="Proteomes" id="UP001390339">
    <property type="component" value="Unassembled WGS sequence"/>
</dbReference>
<evidence type="ECO:0000256" key="4">
    <source>
        <dbReference type="ARBA" id="ARBA00023136"/>
    </source>
</evidence>
<keyword evidence="7" id="KW-1185">Reference proteome</keyword>
<dbReference type="SUPFAM" id="SSF103473">
    <property type="entry name" value="MFS general substrate transporter"/>
    <property type="match status" value="1"/>
</dbReference>
<keyword evidence="2 5" id="KW-0812">Transmembrane</keyword>
<evidence type="ECO:0000256" key="1">
    <source>
        <dbReference type="ARBA" id="ARBA00004141"/>
    </source>
</evidence>
<feature type="transmembrane region" description="Helical" evidence="5">
    <location>
        <begin position="27"/>
        <end position="47"/>
    </location>
</feature>
<reference evidence="6 7" key="1">
    <citation type="journal article" date="2024" name="IMA Fungus">
        <title>Apiospora arundinis, a panoply of carbohydrate-active enzymes and secondary metabolites.</title>
        <authorList>
            <person name="Sorensen T."/>
            <person name="Petersen C."/>
            <person name="Muurmann A.T."/>
            <person name="Christiansen J.V."/>
            <person name="Brundto M.L."/>
            <person name="Overgaard C.K."/>
            <person name="Boysen A.T."/>
            <person name="Wollenberg R.D."/>
            <person name="Larsen T.O."/>
            <person name="Sorensen J.L."/>
            <person name="Nielsen K.L."/>
            <person name="Sondergaard T.E."/>
        </authorList>
    </citation>
    <scope>NUCLEOTIDE SEQUENCE [LARGE SCALE GENOMIC DNA]</scope>
    <source>
        <strain evidence="6 7">AAU 773</strain>
    </source>
</reference>
<keyword evidence="4 5" id="KW-0472">Membrane</keyword>
<feature type="transmembrane region" description="Helical" evidence="5">
    <location>
        <begin position="113"/>
        <end position="137"/>
    </location>
</feature>
<sequence>MPEQMNCGGLLVIYGPIYHFNNFQVGLAYLADGFGVIVGGFLVGRLMDWNYRMIAVKHGMAIDREKGDDIYEFPIEKARVRGFLLNFGIYMCEVVAFGWLVHYEVHFSASLVLQFFIGAQGTMIHQAFNALLVNIFLESPSTAAAAGNITRCGTSAAVICFHGTSCVCYREGLLFHTHRAGQQLERHDRRLSSDAEGPCMAQT</sequence>
<comment type="subcellular location">
    <subcellularLocation>
        <location evidence="1">Membrane</location>
        <topology evidence="1">Multi-pass membrane protein</topology>
    </subcellularLocation>
</comment>
<evidence type="ECO:0000256" key="5">
    <source>
        <dbReference type="SAM" id="Phobius"/>
    </source>
</evidence>
<dbReference type="PANTHER" id="PTHR23502:SF151">
    <property type="entry name" value="MAJOR FACILITATOR SUPERFAMILY (MFS) PROFILE DOMAIN-CONTAINING PROTEIN"/>
    <property type="match status" value="1"/>
</dbReference>
<name>A0ABR2HZW6_9PEZI</name>
<gene>
    <name evidence="6" type="ORF">PGQ11_011359</name>
</gene>
<evidence type="ECO:0000256" key="3">
    <source>
        <dbReference type="ARBA" id="ARBA00022989"/>
    </source>
</evidence>
<evidence type="ECO:0000313" key="7">
    <source>
        <dbReference type="Proteomes" id="UP001390339"/>
    </source>
</evidence>
<evidence type="ECO:0000256" key="2">
    <source>
        <dbReference type="ARBA" id="ARBA00022692"/>
    </source>
</evidence>
<keyword evidence="3 5" id="KW-1133">Transmembrane helix</keyword>
<protein>
    <submittedName>
        <fullName evidence="6">MFS general substrate transporter</fullName>
    </submittedName>
</protein>
<dbReference type="EMBL" id="JAPCWZ010000007">
    <property type="protein sequence ID" value="KAK8855447.1"/>
    <property type="molecule type" value="Genomic_DNA"/>
</dbReference>
<dbReference type="InterPro" id="IPR036259">
    <property type="entry name" value="MFS_trans_sf"/>
</dbReference>